<dbReference type="EMBL" id="CP098808">
    <property type="protein sequence ID" value="USJ25874.1"/>
    <property type="molecule type" value="Genomic_DNA"/>
</dbReference>
<reference evidence="1" key="1">
    <citation type="submission" date="2022-06" db="EMBL/GenBank/DDBJ databases">
        <title>Physiological and biochemical characterization and genomic elucidation of a strain of the genus Ensifer adhaerens M8 that combines arsenic oxidation and chromium reduction.</title>
        <authorList>
            <person name="Li X."/>
            <person name="Yu c."/>
        </authorList>
    </citation>
    <scope>NUCLEOTIDE SEQUENCE</scope>
    <source>
        <strain evidence="1">M8</strain>
        <plasmid evidence="1">pA</plasmid>
    </source>
</reference>
<dbReference type="Proteomes" id="UP001055460">
    <property type="component" value="Plasmid pA"/>
</dbReference>
<gene>
    <name evidence="1" type="ORF">NE863_25770</name>
</gene>
<keyword evidence="1" id="KW-0614">Plasmid</keyword>
<evidence type="ECO:0000313" key="2">
    <source>
        <dbReference type="Proteomes" id="UP001055460"/>
    </source>
</evidence>
<proteinExistence type="predicted"/>
<geneLocation type="plasmid" evidence="1 2">
    <name>pA</name>
</geneLocation>
<evidence type="ECO:0000313" key="1">
    <source>
        <dbReference type="EMBL" id="USJ25874.1"/>
    </source>
</evidence>
<accession>A0A9Q8YDX4</accession>
<protein>
    <submittedName>
        <fullName evidence="1">Uncharacterized protein</fullName>
    </submittedName>
</protein>
<name>A0A9Q8YDX4_ENSAD</name>
<dbReference type="RefSeq" id="WP_156623705.1">
    <property type="nucleotide sequence ID" value="NZ_CAXURO020000002.1"/>
</dbReference>
<dbReference type="AlphaFoldDB" id="A0A9Q8YDX4"/>
<sequence>MAAKFLIGFIIWPDLTIDQQSGTHPGSHQNVIAGAVLSDLPARALLFSISRINVDL</sequence>
<organism evidence="1 2">
    <name type="scientific">Ensifer adhaerens</name>
    <name type="common">Sinorhizobium morelense</name>
    <dbReference type="NCBI Taxonomy" id="106592"/>
    <lineage>
        <taxon>Bacteria</taxon>
        <taxon>Pseudomonadati</taxon>
        <taxon>Pseudomonadota</taxon>
        <taxon>Alphaproteobacteria</taxon>
        <taxon>Hyphomicrobiales</taxon>
        <taxon>Rhizobiaceae</taxon>
        <taxon>Sinorhizobium/Ensifer group</taxon>
        <taxon>Ensifer</taxon>
    </lineage>
</organism>